<reference evidence="3" key="1">
    <citation type="submission" date="2021-06" db="EMBL/GenBank/DDBJ databases">
        <title>Comparative genomics, transcriptomics and evolutionary studies reveal genomic signatures of adaptation to plant cell wall in hemibiotrophic fungi.</title>
        <authorList>
            <consortium name="DOE Joint Genome Institute"/>
            <person name="Baroncelli R."/>
            <person name="Diaz J.F."/>
            <person name="Benocci T."/>
            <person name="Peng M."/>
            <person name="Battaglia E."/>
            <person name="Haridas S."/>
            <person name="Andreopoulos W."/>
            <person name="Labutti K."/>
            <person name="Pangilinan J."/>
            <person name="Floch G.L."/>
            <person name="Makela M.R."/>
            <person name="Henrissat B."/>
            <person name="Grigoriev I.V."/>
            <person name="Crouch J.A."/>
            <person name="De Vries R.P."/>
            <person name="Sukno S.A."/>
            <person name="Thon M.R."/>
        </authorList>
    </citation>
    <scope>NUCLEOTIDE SEQUENCE</scope>
    <source>
        <strain evidence="3">CBS 125086</strain>
    </source>
</reference>
<dbReference type="RefSeq" id="XP_060411426.1">
    <property type="nucleotide sequence ID" value="XM_060558413.1"/>
</dbReference>
<organism evidence="3 4">
    <name type="scientific">Colletotrichum navitas</name>
    <dbReference type="NCBI Taxonomy" id="681940"/>
    <lineage>
        <taxon>Eukaryota</taxon>
        <taxon>Fungi</taxon>
        <taxon>Dikarya</taxon>
        <taxon>Ascomycota</taxon>
        <taxon>Pezizomycotina</taxon>
        <taxon>Sordariomycetes</taxon>
        <taxon>Hypocreomycetidae</taxon>
        <taxon>Glomerellales</taxon>
        <taxon>Glomerellaceae</taxon>
        <taxon>Colletotrichum</taxon>
        <taxon>Colletotrichum graminicola species complex</taxon>
    </lineage>
</organism>
<sequence>MPCATFLLAFFLSIFLMLVMSLFSDQSCGVESNGYAIEVPVPPETPAREPWWRTAAHGTTTRSKAKGEGKPPELGSRVWSHD</sequence>
<dbReference type="Proteomes" id="UP001230504">
    <property type="component" value="Unassembled WGS sequence"/>
</dbReference>
<feature type="region of interest" description="Disordered" evidence="1">
    <location>
        <begin position="46"/>
        <end position="82"/>
    </location>
</feature>
<comment type="caution">
    <text evidence="3">The sequence shown here is derived from an EMBL/GenBank/DDBJ whole genome shotgun (WGS) entry which is preliminary data.</text>
</comment>
<name>A0AAD8PUL3_9PEZI</name>
<keyword evidence="4" id="KW-1185">Reference proteome</keyword>
<evidence type="ECO:0000313" key="4">
    <source>
        <dbReference type="Proteomes" id="UP001230504"/>
    </source>
</evidence>
<protein>
    <recommendedName>
        <fullName evidence="5">Secreted protein</fullName>
    </recommendedName>
</protein>
<evidence type="ECO:0000256" key="1">
    <source>
        <dbReference type="SAM" id="MobiDB-lite"/>
    </source>
</evidence>
<gene>
    <name evidence="3" type="ORF">LY79DRAFT_561523</name>
</gene>
<evidence type="ECO:0008006" key="5">
    <source>
        <dbReference type="Google" id="ProtNLM"/>
    </source>
</evidence>
<evidence type="ECO:0000313" key="3">
    <source>
        <dbReference type="EMBL" id="KAK1580379.1"/>
    </source>
</evidence>
<evidence type="ECO:0000256" key="2">
    <source>
        <dbReference type="SAM" id="SignalP"/>
    </source>
</evidence>
<dbReference type="GeneID" id="85442653"/>
<dbReference type="AlphaFoldDB" id="A0AAD8PUL3"/>
<keyword evidence="2" id="KW-0732">Signal</keyword>
<proteinExistence type="predicted"/>
<feature type="signal peptide" evidence="2">
    <location>
        <begin position="1"/>
        <end position="21"/>
    </location>
</feature>
<accession>A0AAD8PUL3</accession>
<feature type="chain" id="PRO_5042064306" description="Secreted protein" evidence="2">
    <location>
        <begin position="22"/>
        <end position="82"/>
    </location>
</feature>
<dbReference type="EMBL" id="JAHLJV010000055">
    <property type="protein sequence ID" value="KAK1580379.1"/>
    <property type="molecule type" value="Genomic_DNA"/>
</dbReference>